<dbReference type="EMBL" id="AZEZ01000073">
    <property type="protein sequence ID" value="KRL43694.1"/>
    <property type="molecule type" value="Genomic_DNA"/>
</dbReference>
<dbReference type="Proteomes" id="UP000050872">
    <property type="component" value="Unassembled WGS sequence"/>
</dbReference>
<proteinExistence type="predicted"/>
<dbReference type="InterPro" id="IPR019292">
    <property type="entry name" value="McrC"/>
</dbReference>
<dbReference type="AlphaFoldDB" id="A0A0R1QGQ6"/>
<sequence length="463" mass="53195">MWITDNTSFKGEAVQTIKNTYPKLLNKLSNNTLENLAQSSNLLLFPNDISESGDLDKDAMIVKTYNGTIQFQNVIGFIGYGQERLNIHSRFSTEGMGDNFLHYMLKRVLNINVTNLETDTSNKLELYDLLRYIFPSYLNAALKKGVLRQYQRFEYNDANIKGTIDIARHIKQNTPFTGKVAYSTREYTGDNNVMELIRHTIEYIQSSSRNGNQILNSSDEVRHNVAAVIRSTPSYSIGKRQKVIIKNQLTPVRHAFYTEYRDLQRLCLMILRHQKNNLGDGDDQTIHGIIFDVAWLWEEYLNTLMKDKGIQHPHNRADNRTELDKKNPFYIFKSDTESSKGRRLVYPDFFSTEGKFVLDGKYKKGLDNDGDNKDSKGGLQRNDLNQMITYMYIQKYRSASVIYPATTKGQGETLIGVLNGYGAKIFKYGLMIPQNIADFASFESAMKKSEAAFGNYINKRYND</sequence>
<gene>
    <name evidence="1" type="ORF">FD29_GL000645</name>
</gene>
<accession>A0A0R1QGQ6</accession>
<reference evidence="1 2" key="1">
    <citation type="journal article" date="2015" name="Genome Announc.">
        <title>Expanding the biotechnology potential of lactobacilli through comparative genomics of 213 strains and associated genera.</title>
        <authorList>
            <person name="Sun Z."/>
            <person name="Harris H.M."/>
            <person name="McCann A."/>
            <person name="Guo C."/>
            <person name="Argimon S."/>
            <person name="Zhang W."/>
            <person name="Yang X."/>
            <person name="Jeffery I.B."/>
            <person name="Cooney J.C."/>
            <person name="Kagawa T.F."/>
            <person name="Liu W."/>
            <person name="Song Y."/>
            <person name="Salvetti E."/>
            <person name="Wrobel A."/>
            <person name="Rasinkangas P."/>
            <person name="Parkhill J."/>
            <person name="Rea M.C."/>
            <person name="O'Sullivan O."/>
            <person name="Ritari J."/>
            <person name="Douillard F.P."/>
            <person name="Paul Ross R."/>
            <person name="Yang R."/>
            <person name="Briner A.E."/>
            <person name="Felis G.E."/>
            <person name="de Vos W.M."/>
            <person name="Barrangou R."/>
            <person name="Klaenhammer T.R."/>
            <person name="Caufield P.W."/>
            <person name="Cui Y."/>
            <person name="Zhang H."/>
            <person name="O'Toole P.W."/>
        </authorList>
    </citation>
    <scope>NUCLEOTIDE SEQUENCE [LARGE SCALE GENOMIC DNA]</scope>
    <source>
        <strain evidence="1 2">DSM 14500</strain>
    </source>
</reference>
<dbReference type="STRING" id="1423770.FD29_GL000645"/>
<keyword evidence="2" id="KW-1185">Reference proteome</keyword>
<evidence type="ECO:0000313" key="1">
    <source>
        <dbReference type="EMBL" id="KRL43694.1"/>
    </source>
</evidence>
<organism evidence="1 2">
    <name type="scientific">Companilactobacillus mindensis DSM 14500</name>
    <dbReference type="NCBI Taxonomy" id="1423770"/>
    <lineage>
        <taxon>Bacteria</taxon>
        <taxon>Bacillati</taxon>
        <taxon>Bacillota</taxon>
        <taxon>Bacilli</taxon>
        <taxon>Lactobacillales</taxon>
        <taxon>Lactobacillaceae</taxon>
        <taxon>Companilactobacillus</taxon>
    </lineage>
</organism>
<dbReference type="RefSeq" id="WP_057888181.1">
    <property type="nucleotide sequence ID" value="NZ_AZEZ01000073.1"/>
</dbReference>
<dbReference type="PATRIC" id="fig|1423770.3.peg.659"/>
<name>A0A0R1QGQ6_9LACO</name>
<dbReference type="PANTHER" id="PTHR38733">
    <property type="entry name" value="PROTEIN MCRC"/>
    <property type="match status" value="1"/>
</dbReference>
<dbReference type="OrthoDB" id="307209at2"/>
<dbReference type="Pfam" id="PF10117">
    <property type="entry name" value="McrBC"/>
    <property type="match status" value="1"/>
</dbReference>
<evidence type="ECO:0008006" key="3">
    <source>
        <dbReference type="Google" id="ProtNLM"/>
    </source>
</evidence>
<comment type="caution">
    <text evidence="1">The sequence shown here is derived from an EMBL/GenBank/DDBJ whole genome shotgun (WGS) entry which is preliminary data.</text>
</comment>
<dbReference type="PANTHER" id="PTHR38733:SF1">
    <property type="entry name" value="TYPE IV METHYL-DIRECTED RESTRICTION ENZYME ECOKMCRBC"/>
    <property type="match status" value="1"/>
</dbReference>
<protein>
    <recommendedName>
        <fullName evidence="3">McrBC 5-methylcytosine restriction system component</fullName>
    </recommendedName>
</protein>
<evidence type="ECO:0000313" key="2">
    <source>
        <dbReference type="Proteomes" id="UP000050872"/>
    </source>
</evidence>